<comment type="similarity">
    <text evidence="2">Belongs to the nucleoporin Nup133 family.</text>
</comment>
<keyword evidence="7" id="KW-0539">Nucleus</keyword>
<dbReference type="GO" id="GO:0017056">
    <property type="term" value="F:structural constituent of nuclear pore"/>
    <property type="evidence" value="ECO:0007669"/>
    <property type="project" value="InterPro"/>
</dbReference>
<evidence type="ECO:0000313" key="11">
    <source>
        <dbReference type="EMBL" id="PYH41790.1"/>
    </source>
</evidence>
<dbReference type="GO" id="GO:0016973">
    <property type="term" value="P:poly(A)+ mRNA export from nucleus"/>
    <property type="evidence" value="ECO:0007669"/>
    <property type="project" value="TreeGrafter"/>
</dbReference>
<dbReference type="GeneID" id="37074945"/>
<dbReference type="InterPro" id="IPR015943">
    <property type="entry name" value="WD40/YVTN_repeat-like_dom_sf"/>
</dbReference>
<evidence type="ECO:0000256" key="4">
    <source>
        <dbReference type="ARBA" id="ARBA00022816"/>
    </source>
</evidence>
<proteinExistence type="inferred from homology"/>
<evidence type="ECO:0000256" key="6">
    <source>
        <dbReference type="ARBA" id="ARBA00023010"/>
    </source>
</evidence>
<dbReference type="Gene3D" id="1.20.58.1380">
    <property type="match status" value="1"/>
</dbReference>
<evidence type="ECO:0000259" key="9">
    <source>
        <dbReference type="Pfam" id="PF03177"/>
    </source>
</evidence>
<dbReference type="Pfam" id="PF08801">
    <property type="entry name" value="Nucleoporin_N"/>
    <property type="match status" value="1"/>
</dbReference>
<dbReference type="GO" id="GO:0000972">
    <property type="term" value="P:transcription-dependent tethering of RNA polymerase II gene DNA at nuclear periphery"/>
    <property type="evidence" value="ECO:0007669"/>
    <property type="project" value="TreeGrafter"/>
</dbReference>
<keyword evidence="12" id="KW-1185">Reference proteome</keyword>
<dbReference type="InterPro" id="IPR014908">
    <property type="entry name" value="Nucleoporin_Nup133/Nup155_N"/>
</dbReference>
<gene>
    <name evidence="11" type="ORF">BP01DRAFT_348122</name>
</gene>
<dbReference type="EMBL" id="KZ821259">
    <property type="protein sequence ID" value="PYH41790.1"/>
    <property type="molecule type" value="Genomic_DNA"/>
</dbReference>
<dbReference type="OrthoDB" id="103454at2759"/>
<organism evidence="11 12">
    <name type="scientific">Aspergillus saccharolyticus JOP 1030-1</name>
    <dbReference type="NCBI Taxonomy" id="1450539"/>
    <lineage>
        <taxon>Eukaryota</taxon>
        <taxon>Fungi</taxon>
        <taxon>Dikarya</taxon>
        <taxon>Ascomycota</taxon>
        <taxon>Pezizomycotina</taxon>
        <taxon>Eurotiomycetes</taxon>
        <taxon>Eurotiomycetidae</taxon>
        <taxon>Eurotiales</taxon>
        <taxon>Aspergillaceae</taxon>
        <taxon>Aspergillus</taxon>
        <taxon>Aspergillus subgen. Circumdati</taxon>
    </lineage>
</organism>
<feature type="region of interest" description="Disordered" evidence="8">
    <location>
        <begin position="1"/>
        <end position="41"/>
    </location>
</feature>
<keyword evidence="3" id="KW-0813">Transport</keyword>
<accession>A0A318ZE16</accession>
<sequence>MFVPKAALGPTAALRNSRRRQRTNSDETTHQPNAKRQRSALRQVDTETLRNGYVESQLENVSLSTGHIDLVNAGFTATDSADTHKEIPIRAARRPAVNHGELRKAVILSQTDFYRVEQLPALPDQVIGFQSEPCRVVFGKSHGLALALTRSYAIIWRYSPDTRSQNADVITLRLPESCKGANNTAPLGQLLSTATDGLPGLIVVAPNSGHIFYWETITGATALGYTRQKLCGLQGSINGLLSGEQATEVINCEPSGIIIRFCTGRAAHVTVRDPQGKPAVTASFLRNPSTGANIGFLGGLRNAFGGGYWRRDIAAIQAGQSHQRGQREVVIATTRGSFEIWDTHWNNGSLLKKQFDVRNLMLDTLGHDSHHLEESNIEVLDFVFAAMEPITYQSQGSEPSMRDVLVVVATTTASSQELFLQHLRLSEEAQILSSTAIKHRGSMPYLHAARIKLHVPHPGNMGFLVVGQSIILLSLSDGREVLDGIPLDNIRQRGAFHDVINLRSGREYDILGTGCEHRNIESADSACLIMVRGFGILRISALAREKQEAILSAETDYITAKHRIEQAIFYGTIMENPLDLTSKDGLGFPIGEIERAALEVANEVLRSTSKYIPTTSISVDQSLKLRAKALDDLSFLLMQQQKVLDRSIWWELLWGAEKIAAQRAVWKLEESWRKQTGEDQTPLFDVLESMSERFKTQHDSDSDKVRHWFLYDTFQLEHIVPWIYKSIKPLKGNSMKQGWRTMERLLRASELSLAVLETAYRYRDEHASRYGITDGYLEDGVLTGNYKGLPEFWTSRSMGYVETVRLLDLELDSCRAWIQQRTGAADAPANDTLKKIATNGARQFHILGQMHRERVSWLAAQEDPKLIDEGISVEQTHVKQRKWQLFKLAGIGHLDEAIKLAENFKDMEALVELMIELQDQIKSQSVPSYSPISTARDLESASHQLSKKISGYFERFGQVWAEAFFSRQISLGQAGVLFAMKKFQPHVTQFLRNHSAYSRLSWINDAVGENDYDKVAESLEKLALRQELDLWGHRVELSLAKLAKLAGWEHSSSPSNLKVQRHIRRLEDLAEIDAVQEVIFASIAPTIQCAIDQKAGVDMAVSSIVGNISKDRPSLVEIMREAITKIVSRQVLNVDELLDLLTLARIPGTAGNDQDAIIGKEDYLALRVLRLSSHAQQNPQLYAVLGKLVWKRCMIKDDWVEVGRVAEEMGSDSEHLLHSTALARTLDWCQKDRLAENPSCSSLYIPQTPQDVILSDSELTILTARFSLEQRARIHHDLEKENELMLHYIDCGKLDFWFKTLFESVHTSQSMISFSSAEHSLESGLQLHEMPSSPNRKAQLNWL</sequence>
<name>A0A318ZE16_9EURO</name>
<protein>
    <submittedName>
        <fullName evidence="11">Uncharacterized protein</fullName>
    </submittedName>
</protein>
<evidence type="ECO:0000313" key="12">
    <source>
        <dbReference type="Proteomes" id="UP000248349"/>
    </source>
</evidence>
<feature type="domain" description="Nucleoporin Nup133/Nup155-like N-terminal" evidence="10">
    <location>
        <begin position="110"/>
        <end position="538"/>
    </location>
</feature>
<evidence type="ECO:0000256" key="8">
    <source>
        <dbReference type="SAM" id="MobiDB-lite"/>
    </source>
</evidence>
<evidence type="ECO:0000256" key="7">
    <source>
        <dbReference type="ARBA" id="ARBA00023242"/>
    </source>
</evidence>
<keyword evidence="5" id="KW-0653">Protein transport</keyword>
<keyword evidence="6" id="KW-0811">Translocation</keyword>
<dbReference type="PANTHER" id="PTHR13405">
    <property type="entry name" value="NUCLEAR PORE COMPLEX PROTEIN NUP133"/>
    <property type="match status" value="1"/>
</dbReference>
<feature type="domain" description="Nucleoporin Nup133/Nup155-like C-terminal" evidence="9">
    <location>
        <begin position="652"/>
        <end position="1300"/>
    </location>
</feature>
<dbReference type="SUPFAM" id="SSF117289">
    <property type="entry name" value="Nucleoporin domain"/>
    <property type="match status" value="1"/>
</dbReference>
<evidence type="ECO:0000256" key="2">
    <source>
        <dbReference type="ARBA" id="ARBA00005569"/>
    </source>
</evidence>
<dbReference type="PANTHER" id="PTHR13405:SF11">
    <property type="entry name" value="NUCLEAR PORE COMPLEX PROTEIN NUP133"/>
    <property type="match status" value="1"/>
</dbReference>
<dbReference type="GO" id="GO:0031080">
    <property type="term" value="C:nuclear pore outer ring"/>
    <property type="evidence" value="ECO:0007669"/>
    <property type="project" value="TreeGrafter"/>
</dbReference>
<evidence type="ECO:0000256" key="1">
    <source>
        <dbReference type="ARBA" id="ARBA00004259"/>
    </source>
</evidence>
<keyword evidence="4" id="KW-0509">mRNA transport</keyword>
<dbReference type="GO" id="GO:0006606">
    <property type="term" value="P:protein import into nucleus"/>
    <property type="evidence" value="ECO:0007669"/>
    <property type="project" value="TreeGrafter"/>
</dbReference>
<evidence type="ECO:0000256" key="3">
    <source>
        <dbReference type="ARBA" id="ARBA00022448"/>
    </source>
</evidence>
<dbReference type="RefSeq" id="XP_025427772.1">
    <property type="nucleotide sequence ID" value="XM_025573717.1"/>
</dbReference>
<reference evidence="11 12" key="1">
    <citation type="submission" date="2016-12" db="EMBL/GenBank/DDBJ databases">
        <title>The genomes of Aspergillus section Nigri reveals drivers in fungal speciation.</title>
        <authorList>
            <consortium name="DOE Joint Genome Institute"/>
            <person name="Vesth T.C."/>
            <person name="Nybo J."/>
            <person name="Theobald S."/>
            <person name="Brandl J."/>
            <person name="Frisvad J.C."/>
            <person name="Nielsen K.F."/>
            <person name="Lyhne E.K."/>
            <person name="Kogle M.E."/>
            <person name="Kuo A."/>
            <person name="Riley R."/>
            <person name="Clum A."/>
            <person name="Nolan M."/>
            <person name="Lipzen A."/>
            <person name="Salamov A."/>
            <person name="Henrissat B."/>
            <person name="Wiebenga A."/>
            <person name="De Vries R.P."/>
            <person name="Grigoriev I.V."/>
            <person name="Mortensen U.H."/>
            <person name="Andersen M.R."/>
            <person name="Baker S.E."/>
        </authorList>
    </citation>
    <scope>NUCLEOTIDE SEQUENCE [LARGE SCALE GENOMIC DNA]</scope>
    <source>
        <strain evidence="11 12">JOP 1030-1</strain>
    </source>
</reference>
<dbReference type="Proteomes" id="UP000248349">
    <property type="component" value="Unassembled WGS sequence"/>
</dbReference>
<evidence type="ECO:0000256" key="5">
    <source>
        <dbReference type="ARBA" id="ARBA00022927"/>
    </source>
</evidence>
<evidence type="ECO:0000259" key="10">
    <source>
        <dbReference type="Pfam" id="PF08801"/>
    </source>
</evidence>
<dbReference type="Gene3D" id="2.130.10.10">
    <property type="entry name" value="YVTN repeat-like/Quinoprotein amine dehydrogenase"/>
    <property type="match status" value="1"/>
</dbReference>
<dbReference type="STRING" id="1450539.A0A318ZE16"/>
<comment type="subcellular location">
    <subcellularLocation>
        <location evidence="1">Nucleus envelope</location>
    </subcellularLocation>
</comment>
<dbReference type="InterPro" id="IPR007187">
    <property type="entry name" value="Nucleoporin_Nup133/Nup155_C"/>
</dbReference>
<dbReference type="InterPro" id="IPR037624">
    <property type="entry name" value="Nup133-like"/>
</dbReference>
<dbReference type="Pfam" id="PF03177">
    <property type="entry name" value="Nucleoporin_C"/>
    <property type="match status" value="1"/>
</dbReference>